<dbReference type="Proteomes" id="UP001652740">
    <property type="component" value="Unplaced"/>
</dbReference>
<gene>
    <name evidence="2" type="primary">LOC113519135</name>
</gene>
<dbReference type="PANTHER" id="PTHR46191">
    <property type="match status" value="1"/>
</dbReference>
<dbReference type="GO" id="GO:0005634">
    <property type="term" value="C:nucleus"/>
    <property type="evidence" value="ECO:0007669"/>
    <property type="project" value="TreeGrafter"/>
</dbReference>
<dbReference type="InterPro" id="IPR023214">
    <property type="entry name" value="HAD_sf"/>
</dbReference>
<dbReference type="SUPFAM" id="SSF56784">
    <property type="entry name" value="HAD-like"/>
    <property type="match status" value="1"/>
</dbReference>
<dbReference type="FunCoup" id="A0A6J1X2F2">
    <property type="interactions" value="395"/>
</dbReference>
<reference evidence="2" key="1">
    <citation type="submission" date="2025-08" db="UniProtKB">
        <authorList>
            <consortium name="RefSeq"/>
        </authorList>
    </citation>
    <scope>IDENTIFICATION</scope>
    <source>
        <tissue evidence="2">Whole larvae</tissue>
    </source>
</reference>
<organism evidence="1 2">
    <name type="scientific">Galleria mellonella</name>
    <name type="common">Greater wax moth</name>
    <dbReference type="NCBI Taxonomy" id="7137"/>
    <lineage>
        <taxon>Eukaryota</taxon>
        <taxon>Metazoa</taxon>
        <taxon>Ecdysozoa</taxon>
        <taxon>Arthropoda</taxon>
        <taxon>Hexapoda</taxon>
        <taxon>Insecta</taxon>
        <taxon>Pterygota</taxon>
        <taxon>Neoptera</taxon>
        <taxon>Endopterygota</taxon>
        <taxon>Lepidoptera</taxon>
        <taxon>Glossata</taxon>
        <taxon>Ditrysia</taxon>
        <taxon>Pyraloidea</taxon>
        <taxon>Pyralidae</taxon>
        <taxon>Galleriinae</taxon>
        <taxon>Galleria</taxon>
    </lineage>
</organism>
<dbReference type="AlphaFoldDB" id="A0A6J1X2F2"/>
<dbReference type="PANTHER" id="PTHR46191:SF2">
    <property type="entry name" value="HALOACID DEHALOGENASE-LIKE HYDROLASE DOMAIN-CONTAINING PROTEIN 3"/>
    <property type="match status" value="1"/>
</dbReference>
<accession>A0A6J1X2F2</accession>
<dbReference type="KEGG" id="gmw:113519135"/>
<dbReference type="InterPro" id="IPR051828">
    <property type="entry name" value="HAD-like_hydrolase_domain"/>
</dbReference>
<name>A0A6J1X2F2_GALME</name>
<evidence type="ECO:0000313" key="1">
    <source>
        <dbReference type="Proteomes" id="UP001652740"/>
    </source>
</evidence>
<dbReference type="SFLD" id="SFLDG01129">
    <property type="entry name" value="C1.5:_HAD__Beta-PGM__Phosphata"/>
    <property type="match status" value="1"/>
</dbReference>
<dbReference type="GeneID" id="113519135"/>
<protein>
    <submittedName>
        <fullName evidence="2">Rhythmically expressed gene 2 protein-like</fullName>
    </submittedName>
</protein>
<proteinExistence type="predicted"/>
<dbReference type="InterPro" id="IPR044924">
    <property type="entry name" value="HAD-SF_hydro_IA_REG-2-like_cap"/>
</dbReference>
<dbReference type="InParanoid" id="A0A6J1X2F2"/>
<dbReference type="NCBIfam" id="TIGR01509">
    <property type="entry name" value="HAD-SF-IA-v3"/>
    <property type="match status" value="1"/>
</dbReference>
<sequence>MGLQHIKLITFDVTNTLLKFRVPPWQYYAAVARKYGYKGTDEEVDDRLSHNYNILLSKYPNFGKCTISWEEWWRQVVKRTFDGHLPVSSDVNSVATELIEDYKTAKCWSAAEGSDILLDSIQKRGITVGIISNFDPRLYDVLGSIGIINKFDFIVTCYEFGFSKPDAKIFRHALERCKQSVKPSEALHIGDDVKTDYEGARLAGWHAVLISDDIKTEKPPAPNHVFDSLTSLYLALEKQTLVL</sequence>
<dbReference type="RefSeq" id="XP_026759991.2">
    <property type="nucleotide sequence ID" value="XM_026904190.3"/>
</dbReference>
<evidence type="ECO:0000313" key="2">
    <source>
        <dbReference type="RefSeq" id="XP_026759991.2"/>
    </source>
</evidence>
<dbReference type="Pfam" id="PF00702">
    <property type="entry name" value="Hydrolase"/>
    <property type="match status" value="1"/>
</dbReference>
<dbReference type="InterPro" id="IPR036412">
    <property type="entry name" value="HAD-like_sf"/>
</dbReference>
<dbReference type="Gene3D" id="3.40.50.1000">
    <property type="entry name" value="HAD superfamily/HAD-like"/>
    <property type="match status" value="1"/>
</dbReference>
<keyword evidence="1" id="KW-1185">Reference proteome</keyword>
<dbReference type="CDD" id="cd16415">
    <property type="entry name" value="HAD_dREG-2_like"/>
    <property type="match status" value="1"/>
</dbReference>
<dbReference type="InterPro" id="IPR006439">
    <property type="entry name" value="HAD-SF_hydro_IA"/>
</dbReference>
<dbReference type="SFLD" id="SFLDS00003">
    <property type="entry name" value="Haloacid_Dehalogenase"/>
    <property type="match status" value="1"/>
</dbReference>
<dbReference type="NCBIfam" id="TIGR02252">
    <property type="entry name" value="DREG-2"/>
    <property type="match status" value="1"/>
</dbReference>
<dbReference type="Gene3D" id="1.10.150.720">
    <property type="entry name" value="Haloacid dehalogenase-like hydrolase"/>
    <property type="match status" value="1"/>
</dbReference>
<dbReference type="NCBIfam" id="TIGR01549">
    <property type="entry name" value="HAD-SF-IA-v1"/>
    <property type="match status" value="1"/>
</dbReference>
<dbReference type="InterPro" id="IPR011949">
    <property type="entry name" value="HAD-SF_hydro_IA_REG-2-like"/>
</dbReference>